<dbReference type="InterPro" id="IPR036390">
    <property type="entry name" value="WH_DNA-bd_sf"/>
</dbReference>
<keyword evidence="1" id="KW-0805">Transcription regulation</keyword>
<dbReference type="SUPFAM" id="SSF46785">
    <property type="entry name" value="Winged helix' DNA-binding domain"/>
    <property type="match status" value="1"/>
</dbReference>
<reference evidence="5 6" key="1">
    <citation type="submission" date="2016-11" db="EMBL/GenBank/DDBJ databases">
        <authorList>
            <person name="Jaros S."/>
            <person name="Januszkiewicz K."/>
            <person name="Wedrychowicz H."/>
        </authorList>
    </citation>
    <scope>NUCLEOTIDE SEQUENCE [LARGE SCALE GENOMIC DNA]</scope>
    <source>
        <strain evidence="5 6">DSM 6191</strain>
    </source>
</reference>
<gene>
    <name evidence="5" type="ORF">SAMN02745941_04150</name>
</gene>
<evidence type="ECO:0000256" key="1">
    <source>
        <dbReference type="ARBA" id="ARBA00023015"/>
    </source>
</evidence>
<evidence type="ECO:0000259" key="4">
    <source>
        <dbReference type="PROSITE" id="PS51118"/>
    </source>
</evidence>
<accession>A0A1M6CXV7</accession>
<dbReference type="EMBL" id="FQXU01000017">
    <property type="protein sequence ID" value="SHI65827.1"/>
    <property type="molecule type" value="Genomic_DNA"/>
</dbReference>
<evidence type="ECO:0000313" key="5">
    <source>
        <dbReference type="EMBL" id="SHI65827.1"/>
    </source>
</evidence>
<feature type="domain" description="HTH hxlR-type" evidence="4">
    <location>
        <begin position="13"/>
        <end position="115"/>
    </location>
</feature>
<sequence length="115" mass="13649">MVEKEEMDKIKTCKNIEGSHPIEYTLSVIGGQWKLLIIYWLSVNKVMRYGELKKSINGITHKMLSMRLKELEYHKVIIRTQYNQIPPKVEYSLSEKGWSLRSVLKTLYEWGEENE</sequence>
<name>A0A1M6CXV7_9CLOT</name>
<dbReference type="Gene3D" id="1.10.10.10">
    <property type="entry name" value="Winged helix-like DNA-binding domain superfamily/Winged helix DNA-binding domain"/>
    <property type="match status" value="1"/>
</dbReference>
<dbReference type="Pfam" id="PF01638">
    <property type="entry name" value="HxlR"/>
    <property type="match status" value="1"/>
</dbReference>
<dbReference type="PROSITE" id="PS51118">
    <property type="entry name" value="HTH_HXLR"/>
    <property type="match status" value="1"/>
</dbReference>
<protein>
    <submittedName>
        <fullName evidence="5">Transcriptional regulator, HxlR family</fullName>
    </submittedName>
</protein>
<dbReference type="RefSeq" id="WP_242950217.1">
    <property type="nucleotide sequence ID" value="NZ_FQXU01000017.1"/>
</dbReference>
<organism evidence="5 6">
    <name type="scientific">Clostridium intestinale DSM 6191</name>
    <dbReference type="NCBI Taxonomy" id="1121320"/>
    <lineage>
        <taxon>Bacteria</taxon>
        <taxon>Bacillati</taxon>
        <taxon>Bacillota</taxon>
        <taxon>Clostridia</taxon>
        <taxon>Eubacteriales</taxon>
        <taxon>Clostridiaceae</taxon>
        <taxon>Clostridium</taxon>
    </lineage>
</organism>
<dbReference type="GO" id="GO:0003677">
    <property type="term" value="F:DNA binding"/>
    <property type="evidence" value="ECO:0007669"/>
    <property type="project" value="UniProtKB-KW"/>
</dbReference>
<evidence type="ECO:0000256" key="3">
    <source>
        <dbReference type="ARBA" id="ARBA00023163"/>
    </source>
</evidence>
<dbReference type="InterPro" id="IPR036388">
    <property type="entry name" value="WH-like_DNA-bd_sf"/>
</dbReference>
<dbReference type="PANTHER" id="PTHR33204:SF29">
    <property type="entry name" value="TRANSCRIPTIONAL REGULATOR"/>
    <property type="match status" value="1"/>
</dbReference>
<keyword evidence="2" id="KW-0238">DNA-binding</keyword>
<dbReference type="InterPro" id="IPR002577">
    <property type="entry name" value="HTH_HxlR"/>
</dbReference>
<dbReference type="PANTHER" id="PTHR33204">
    <property type="entry name" value="TRANSCRIPTIONAL REGULATOR, MARR FAMILY"/>
    <property type="match status" value="1"/>
</dbReference>
<keyword evidence="3" id="KW-0804">Transcription</keyword>
<evidence type="ECO:0000313" key="6">
    <source>
        <dbReference type="Proteomes" id="UP000184241"/>
    </source>
</evidence>
<proteinExistence type="predicted"/>
<evidence type="ECO:0000256" key="2">
    <source>
        <dbReference type="ARBA" id="ARBA00023125"/>
    </source>
</evidence>
<dbReference type="Proteomes" id="UP000184241">
    <property type="component" value="Unassembled WGS sequence"/>
</dbReference>
<dbReference type="AlphaFoldDB" id="A0A1M6CXV7"/>